<dbReference type="Pfam" id="PF06042">
    <property type="entry name" value="NTP_transf_6"/>
    <property type="match status" value="1"/>
</dbReference>
<gene>
    <name evidence="1" type="ORF">FLL46_11120</name>
</gene>
<dbReference type="PANTHER" id="PTHR39166">
    <property type="entry name" value="BLL1166 PROTEIN"/>
    <property type="match status" value="1"/>
</dbReference>
<keyword evidence="2" id="KW-1185">Reference proteome</keyword>
<evidence type="ECO:0000313" key="1">
    <source>
        <dbReference type="EMBL" id="TQV87966.1"/>
    </source>
</evidence>
<sequence>MDALTSLRTLNLPDCYIAAGFVRNLIWDYLFSVKSSLNDIDVIYFCPRDISEQRDKKLEEQLSEIEPSLPWSVKNQARMHIKNGDRPYKNSLDAMSYWPEKQTCIGVRLNHNDELILAHCFSLSEQFNGKITFNPKRNIQVFRNRISRKTWLKTWPDLVIED</sequence>
<dbReference type="PANTHER" id="PTHR39166:SF1">
    <property type="entry name" value="BLL1166 PROTEIN"/>
    <property type="match status" value="1"/>
</dbReference>
<comment type="caution">
    <text evidence="1">The sequence shown here is derived from an EMBL/GenBank/DDBJ whole genome shotgun (WGS) entry which is preliminary data.</text>
</comment>
<dbReference type="EMBL" id="VIKS01000006">
    <property type="protein sequence ID" value="TQV87966.1"/>
    <property type="molecule type" value="Genomic_DNA"/>
</dbReference>
<reference evidence="1 2" key="1">
    <citation type="submission" date="2019-07" db="EMBL/GenBank/DDBJ databases">
        <title>Draft genome for Aliikangiella sp. M105.</title>
        <authorList>
            <person name="Wang G."/>
        </authorList>
    </citation>
    <scope>NUCLEOTIDE SEQUENCE [LARGE SCALE GENOMIC DNA]</scope>
    <source>
        <strain evidence="1 2">M105</strain>
    </source>
</reference>
<protein>
    <submittedName>
        <fullName evidence="1">Nucleotidyltransferase family protein</fullName>
    </submittedName>
</protein>
<dbReference type="Proteomes" id="UP000315439">
    <property type="component" value="Unassembled WGS sequence"/>
</dbReference>
<dbReference type="GO" id="GO:0016740">
    <property type="term" value="F:transferase activity"/>
    <property type="evidence" value="ECO:0007669"/>
    <property type="project" value="UniProtKB-KW"/>
</dbReference>
<evidence type="ECO:0000313" key="2">
    <source>
        <dbReference type="Proteomes" id="UP000315439"/>
    </source>
</evidence>
<dbReference type="OrthoDB" id="9805247at2"/>
<keyword evidence="1" id="KW-0808">Transferase</keyword>
<accession>A0A545UER4</accession>
<dbReference type="InterPro" id="IPR009267">
    <property type="entry name" value="NTP_transf_6"/>
</dbReference>
<name>A0A545UER4_9GAMM</name>
<proteinExistence type="predicted"/>
<dbReference type="AlphaFoldDB" id="A0A545UER4"/>
<organism evidence="1 2">
    <name type="scientific">Aliikangiella coralliicola</name>
    <dbReference type="NCBI Taxonomy" id="2592383"/>
    <lineage>
        <taxon>Bacteria</taxon>
        <taxon>Pseudomonadati</taxon>
        <taxon>Pseudomonadota</taxon>
        <taxon>Gammaproteobacteria</taxon>
        <taxon>Oceanospirillales</taxon>
        <taxon>Pleioneaceae</taxon>
        <taxon>Aliikangiella</taxon>
    </lineage>
</organism>